<reference evidence="3" key="1">
    <citation type="submission" date="2017-09" db="EMBL/GenBank/DDBJ databases">
        <authorList>
            <person name="Varghese N."/>
            <person name="Submissions S."/>
        </authorList>
    </citation>
    <scope>NUCLEOTIDE SEQUENCE [LARGE SCALE GENOMIC DNA]</scope>
    <source>
        <strain evidence="3">CGMCC 1.12461</strain>
    </source>
</reference>
<dbReference type="AlphaFoldDB" id="A0A285I5E6"/>
<name>A0A285I5E6_9GAMM</name>
<evidence type="ECO:0000313" key="3">
    <source>
        <dbReference type="Proteomes" id="UP000219353"/>
    </source>
</evidence>
<dbReference type="SUPFAM" id="SSF55298">
    <property type="entry name" value="YjgF-like"/>
    <property type="match status" value="1"/>
</dbReference>
<dbReference type="GO" id="GO:0019239">
    <property type="term" value="F:deaminase activity"/>
    <property type="evidence" value="ECO:0007669"/>
    <property type="project" value="TreeGrafter"/>
</dbReference>
<dbReference type="Gene3D" id="3.30.1330.40">
    <property type="entry name" value="RutC-like"/>
    <property type="match status" value="1"/>
</dbReference>
<dbReference type="Pfam" id="PF01042">
    <property type="entry name" value="Ribonuc_L-PSP"/>
    <property type="match status" value="1"/>
</dbReference>
<proteinExistence type="inferred from homology"/>
<dbReference type="GO" id="GO:0005829">
    <property type="term" value="C:cytosol"/>
    <property type="evidence" value="ECO:0007669"/>
    <property type="project" value="TreeGrafter"/>
</dbReference>
<evidence type="ECO:0000256" key="1">
    <source>
        <dbReference type="ARBA" id="ARBA00010552"/>
    </source>
</evidence>
<dbReference type="CDD" id="cd00448">
    <property type="entry name" value="YjgF_YER057c_UK114_family"/>
    <property type="match status" value="1"/>
</dbReference>
<keyword evidence="3" id="KW-1185">Reference proteome</keyword>
<dbReference type="PANTHER" id="PTHR11803">
    <property type="entry name" value="2-IMINOBUTANOATE/2-IMINOPROPANOATE DEAMINASE RIDA"/>
    <property type="match status" value="1"/>
</dbReference>
<accession>A0A285I5E6</accession>
<organism evidence="2 3">
    <name type="scientific">Arsukibacterium tuosuense</name>
    <dbReference type="NCBI Taxonomy" id="1323745"/>
    <lineage>
        <taxon>Bacteria</taxon>
        <taxon>Pseudomonadati</taxon>
        <taxon>Pseudomonadota</taxon>
        <taxon>Gammaproteobacteria</taxon>
        <taxon>Chromatiales</taxon>
        <taxon>Chromatiaceae</taxon>
        <taxon>Arsukibacterium</taxon>
    </lineage>
</organism>
<dbReference type="InterPro" id="IPR035959">
    <property type="entry name" value="RutC-like_sf"/>
</dbReference>
<gene>
    <name evidence="2" type="ORF">SAMN06297280_0553</name>
</gene>
<sequence length="129" mass="14103">MTIEKETYRSGPFKDFIAQGTRVGNVLYMAGQVGINDSGIVPADIAEQTAIAYSNMKNVLSQFGADMSNIVDETFFVTNMDELMGNVETVYGERESAYGGMPEVCQTVVQVVALVQPELKIEIKCIAHL</sequence>
<dbReference type="Proteomes" id="UP000219353">
    <property type="component" value="Unassembled WGS sequence"/>
</dbReference>
<dbReference type="EMBL" id="OBEB01000001">
    <property type="protein sequence ID" value="SNY43242.1"/>
    <property type="molecule type" value="Genomic_DNA"/>
</dbReference>
<protein>
    <submittedName>
        <fullName evidence="2">Enamine deaminase RidA, house cleaning of reactive enamine intermediates, YjgF/YER057c/UK114 family</fullName>
    </submittedName>
</protein>
<dbReference type="InterPro" id="IPR006175">
    <property type="entry name" value="YjgF/YER057c/UK114"/>
</dbReference>
<dbReference type="OrthoDB" id="9809792at2"/>
<comment type="similarity">
    <text evidence="1">Belongs to the RutC family.</text>
</comment>
<dbReference type="RefSeq" id="WP_097109812.1">
    <property type="nucleotide sequence ID" value="NZ_OBEB01000001.1"/>
</dbReference>
<dbReference type="PANTHER" id="PTHR11803:SF58">
    <property type="entry name" value="PROTEIN HMF1-RELATED"/>
    <property type="match status" value="1"/>
</dbReference>
<evidence type="ECO:0000313" key="2">
    <source>
        <dbReference type="EMBL" id="SNY43242.1"/>
    </source>
</evidence>